<keyword evidence="2" id="KW-1185">Reference proteome</keyword>
<organism evidence="1 2">
    <name type="scientific">Desulfurispirillum indicum (strain ATCC BAA-1389 / DSM 22839 / S5)</name>
    <dbReference type="NCBI Taxonomy" id="653733"/>
    <lineage>
        <taxon>Bacteria</taxon>
        <taxon>Pseudomonadati</taxon>
        <taxon>Chrysiogenota</taxon>
        <taxon>Chrysiogenia</taxon>
        <taxon>Chrysiogenales</taxon>
        <taxon>Chrysiogenaceae</taxon>
        <taxon>Desulfurispirillum</taxon>
    </lineage>
</organism>
<reference evidence="1 2" key="1">
    <citation type="submission" date="2010-12" db="EMBL/GenBank/DDBJ databases">
        <title>Complete sequence of Desulfurispirillum indicum S5.</title>
        <authorList>
            <consortium name="US DOE Joint Genome Institute"/>
            <person name="Lucas S."/>
            <person name="Copeland A."/>
            <person name="Lapidus A."/>
            <person name="Cheng J.-F."/>
            <person name="Goodwin L."/>
            <person name="Pitluck S."/>
            <person name="Chertkov O."/>
            <person name="Held B."/>
            <person name="Detter J.C."/>
            <person name="Han C."/>
            <person name="Tapia R."/>
            <person name="Land M."/>
            <person name="Hauser L."/>
            <person name="Kyrpides N."/>
            <person name="Ivanova N."/>
            <person name="Mikhailova N."/>
            <person name="Haggblom M."/>
            <person name="Rauschenbach I."/>
            <person name="Bini E."/>
            <person name="Woyke T."/>
        </authorList>
    </citation>
    <scope>NUCLEOTIDE SEQUENCE [LARGE SCALE GENOMIC DNA]</scope>
    <source>
        <strain evidence="2">ATCC BAA-1389 / DSM 22839 / S5</strain>
    </source>
</reference>
<dbReference type="KEGG" id="din:Selin_1419"/>
<dbReference type="InParanoid" id="E6W6B8"/>
<evidence type="ECO:0000313" key="1">
    <source>
        <dbReference type="EMBL" id="ADU66154.1"/>
    </source>
</evidence>
<gene>
    <name evidence="1" type="ordered locus">Selin_1419</name>
</gene>
<protein>
    <submittedName>
        <fullName evidence="1">Uncharacterized protein</fullName>
    </submittedName>
</protein>
<dbReference type="EMBL" id="CP002432">
    <property type="protein sequence ID" value="ADU66154.1"/>
    <property type="molecule type" value="Genomic_DNA"/>
</dbReference>
<proteinExistence type="predicted"/>
<accession>E6W6B8</accession>
<name>E6W6B8_DESIS</name>
<dbReference type="RefSeq" id="WP_013506035.1">
    <property type="nucleotide sequence ID" value="NC_014836.1"/>
</dbReference>
<dbReference type="AlphaFoldDB" id="E6W6B8"/>
<dbReference type="HOGENOM" id="CLU_2568267_0_0_0"/>
<dbReference type="STRING" id="653733.Selin_1419"/>
<dbReference type="Proteomes" id="UP000002572">
    <property type="component" value="Chromosome"/>
</dbReference>
<evidence type="ECO:0000313" key="2">
    <source>
        <dbReference type="Proteomes" id="UP000002572"/>
    </source>
</evidence>
<sequence>MVSVVEARGMRLTQGMPVRKMPLICRTRFGVYHLQQRGEYLEWHCPEEGHTLAPRISSVEKMERYARIVFGKAVVEGIPAS</sequence>